<proteinExistence type="predicted"/>
<evidence type="ECO:0000313" key="1">
    <source>
        <dbReference type="EMBL" id="JAH12858.1"/>
    </source>
</evidence>
<name>A0A0E9Q9T4_ANGAN</name>
<dbReference type="AlphaFoldDB" id="A0A0E9Q9T4"/>
<organism evidence="1">
    <name type="scientific">Anguilla anguilla</name>
    <name type="common">European freshwater eel</name>
    <name type="synonym">Muraena anguilla</name>
    <dbReference type="NCBI Taxonomy" id="7936"/>
    <lineage>
        <taxon>Eukaryota</taxon>
        <taxon>Metazoa</taxon>
        <taxon>Chordata</taxon>
        <taxon>Craniata</taxon>
        <taxon>Vertebrata</taxon>
        <taxon>Euteleostomi</taxon>
        <taxon>Actinopterygii</taxon>
        <taxon>Neopterygii</taxon>
        <taxon>Teleostei</taxon>
        <taxon>Anguilliformes</taxon>
        <taxon>Anguillidae</taxon>
        <taxon>Anguilla</taxon>
    </lineage>
</organism>
<dbReference type="EMBL" id="GBXM01095719">
    <property type="protein sequence ID" value="JAH12858.1"/>
    <property type="molecule type" value="Transcribed_RNA"/>
</dbReference>
<reference evidence="1" key="1">
    <citation type="submission" date="2014-11" db="EMBL/GenBank/DDBJ databases">
        <authorList>
            <person name="Amaro Gonzalez C."/>
        </authorList>
    </citation>
    <scope>NUCLEOTIDE SEQUENCE</scope>
</reference>
<protein>
    <submittedName>
        <fullName evidence="1">Uncharacterized protein</fullName>
    </submittedName>
</protein>
<accession>A0A0E9Q9T4</accession>
<sequence>MVHSLHCFHCYQYVIMEIVIKKLMPCLWVQ</sequence>
<reference evidence="1" key="2">
    <citation type="journal article" date="2015" name="Fish Shellfish Immunol.">
        <title>Early steps in the European eel (Anguilla anguilla)-Vibrio vulnificus interaction in the gills: Role of the RtxA13 toxin.</title>
        <authorList>
            <person name="Callol A."/>
            <person name="Pajuelo D."/>
            <person name="Ebbesson L."/>
            <person name="Teles M."/>
            <person name="MacKenzie S."/>
            <person name="Amaro C."/>
        </authorList>
    </citation>
    <scope>NUCLEOTIDE SEQUENCE</scope>
</reference>